<evidence type="ECO:0000313" key="2">
    <source>
        <dbReference type="Proteomes" id="UP000625316"/>
    </source>
</evidence>
<sequence>MLSSTPNTNFAIGNFRCSTGRRSALCAGLLAIFLVPSFAFSASAKGTLKNGILTICPDETYSIDLSRKVTTQITGHSAKSSKILIAQAKTVRNRQNHVILKITAGKNEQKKNLIADIDVAVQTGFIPTGIQRRNPQNKRRVVNRRIKTQKGSAGKIKVVVLPQSHPKCKKRVKQTPKPKLRLF</sequence>
<dbReference type="EMBL" id="JADEXQ010000006">
    <property type="protein sequence ID" value="MBE9028723.1"/>
    <property type="molecule type" value="Genomic_DNA"/>
</dbReference>
<gene>
    <name evidence="1" type="ORF">IQ266_02985</name>
</gene>
<evidence type="ECO:0000313" key="1">
    <source>
        <dbReference type="EMBL" id="MBE9028723.1"/>
    </source>
</evidence>
<organism evidence="1 2">
    <name type="scientific">Romeriopsis navalis LEGE 11480</name>
    <dbReference type="NCBI Taxonomy" id="2777977"/>
    <lineage>
        <taxon>Bacteria</taxon>
        <taxon>Bacillati</taxon>
        <taxon>Cyanobacteriota</taxon>
        <taxon>Cyanophyceae</taxon>
        <taxon>Leptolyngbyales</taxon>
        <taxon>Leptolyngbyaceae</taxon>
        <taxon>Romeriopsis</taxon>
        <taxon>Romeriopsis navalis</taxon>
    </lineage>
</organism>
<protein>
    <submittedName>
        <fullName evidence="1">Uncharacterized protein</fullName>
    </submittedName>
</protein>
<comment type="caution">
    <text evidence="1">The sequence shown here is derived from an EMBL/GenBank/DDBJ whole genome shotgun (WGS) entry which is preliminary data.</text>
</comment>
<dbReference type="Proteomes" id="UP000625316">
    <property type="component" value="Unassembled WGS sequence"/>
</dbReference>
<accession>A0A928VHI6</accession>
<reference evidence="1" key="1">
    <citation type="submission" date="2020-10" db="EMBL/GenBank/DDBJ databases">
        <authorList>
            <person name="Castelo-Branco R."/>
            <person name="Eusebio N."/>
            <person name="Adriana R."/>
            <person name="Vieira A."/>
            <person name="Brugerolle De Fraissinette N."/>
            <person name="Rezende De Castro R."/>
            <person name="Schneider M.P."/>
            <person name="Vasconcelos V."/>
            <person name="Leao P.N."/>
        </authorList>
    </citation>
    <scope>NUCLEOTIDE SEQUENCE</scope>
    <source>
        <strain evidence="1">LEGE 11480</strain>
    </source>
</reference>
<keyword evidence="2" id="KW-1185">Reference proteome</keyword>
<name>A0A928VHI6_9CYAN</name>
<dbReference type="AlphaFoldDB" id="A0A928VHI6"/>
<proteinExistence type="predicted"/>
<dbReference type="RefSeq" id="WP_264323547.1">
    <property type="nucleotide sequence ID" value="NZ_JADEXQ010000006.1"/>
</dbReference>